<keyword evidence="1" id="KW-1133">Transmembrane helix</keyword>
<dbReference type="InterPro" id="IPR012171">
    <property type="entry name" value="Fatty_acid_desaturase"/>
</dbReference>
<dbReference type="eggNOG" id="COG3239">
    <property type="taxonomic scope" value="Bacteria"/>
</dbReference>
<feature type="transmembrane region" description="Helical" evidence="1">
    <location>
        <begin position="88"/>
        <end position="106"/>
    </location>
</feature>
<evidence type="ECO:0000259" key="2">
    <source>
        <dbReference type="Pfam" id="PF00487"/>
    </source>
</evidence>
<dbReference type="HOGENOM" id="CLU_043118_0_0_5"/>
<sequence length="376" mass="43249">MRKGAGRASCEAENSAHLARDRQASDIILSIGHTSELATPDTRRWTRILGSYRTPNHVRSVAELVITALPLVTLWTASWFTFSLGHAWASLLIAIPAAGFLLRLFMIQHDCGHGTFFADRLANDWVGRVIGVLTLTPYDWWRRTHAIHHATTGNLDRRGIGDVDTLTVREYQARSWWGRLKYRLYRHPLVMFVVGPAYLFLLQHRLPVGLMRDGWQPWASTMTTNLAIGLIVAALTWFIGIKAFLLVHLPIILLAATAGVWLFYVQHQFEQTAWECDERWNLHQAALYGSSHYDLPVLLRWFTANIGIHHVHHLCSRIPFYRLPHVLRDHPELHEVGHITLLQSFRCVRLVLWDEVQRRLVSFREIRCKPALNKAP</sequence>
<feature type="transmembrane region" description="Helical" evidence="1">
    <location>
        <begin position="61"/>
        <end position="82"/>
    </location>
</feature>
<gene>
    <name evidence="3" type="ordered locus">Nham_1170</name>
</gene>
<dbReference type="Proteomes" id="UP000001953">
    <property type="component" value="Chromosome"/>
</dbReference>
<dbReference type="InterPro" id="IPR005804">
    <property type="entry name" value="FA_desaturase_dom"/>
</dbReference>
<evidence type="ECO:0000313" key="3">
    <source>
        <dbReference type="EMBL" id="ABE62012.1"/>
    </source>
</evidence>
<evidence type="ECO:0000256" key="1">
    <source>
        <dbReference type="SAM" id="Phobius"/>
    </source>
</evidence>
<evidence type="ECO:0000313" key="4">
    <source>
        <dbReference type="Proteomes" id="UP000001953"/>
    </source>
</evidence>
<dbReference type="EMBL" id="CP000319">
    <property type="protein sequence ID" value="ABE62012.1"/>
    <property type="molecule type" value="Genomic_DNA"/>
</dbReference>
<keyword evidence="1" id="KW-0472">Membrane</keyword>
<dbReference type="GO" id="GO:0006629">
    <property type="term" value="P:lipid metabolic process"/>
    <property type="evidence" value="ECO:0007669"/>
    <property type="project" value="InterPro"/>
</dbReference>
<dbReference type="STRING" id="323097.Nham_1170"/>
<feature type="domain" description="Fatty acid desaturase" evidence="2">
    <location>
        <begin position="87"/>
        <end position="331"/>
    </location>
</feature>
<dbReference type="PANTHER" id="PTHR19353:SF73">
    <property type="entry name" value="FATTY ACID DESATURASE"/>
    <property type="match status" value="1"/>
</dbReference>
<dbReference type="Pfam" id="PF00487">
    <property type="entry name" value="FA_desaturase"/>
    <property type="match status" value="1"/>
</dbReference>
<feature type="transmembrane region" description="Helical" evidence="1">
    <location>
        <begin position="218"/>
        <end position="238"/>
    </location>
</feature>
<feature type="transmembrane region" description="Helical" evidence="1">
    <location>
        <begin position="245"/>
        <end position="264"/>
    </location>
</feature>
<name>Q1QP35_NITHX</name>
<feature type="transmembrane region" description="Helical" evidence="1">
    <location>
        <begin position="189"/>
        <end position="206"/>
    </location>
</feature>
<proteinExistence type="predicted"/>
<dbReference type="GO" id="GO:0016020">
    <property type="term" value="C:membrane"/>
    <property type="evidence" value="ECO:0007669"/>
    <property type="project" value="TreeGrafter"/>
</dbReference>
<reference evidence="3 4" key="1">
    <citation type="submission" date="2006-03" db="EMBL/GenBank/DDBJ databases">
        <title>Complete sequence of chromosome of Nitrobacter hamburgensis X14.</title>
        <authorList>
            <consortium name="US DOE Joint Genome Institute"/>
            <person name="Copeland A."/>
            <person name="Lucas S."/>
            <person name="Lapidus A."/>
            <person name="Barry K."/>
            <person name="Detter J.C."/>
            <person name="Glavina del Rio T."/>
            <person name="Hammon N."/>
            <person name="Israni S."/>
            <person name="Dalin E."/>
            <person name="Tice H."/>
            <person name="Pitluck S."/>
            <person name="Chain P."/>
            <person name="Malfatti S."/>
            <person name="Shin M."/>
            <person name="Vergez L."/>
            <person name="Schmutz J."/>
            <person name="Larimer F."/>
            <person name="Land M."/>
            <person name="Hauser L."/>
            <person name="Kyrpides N."/>
            <person name="Ivanova N."/>
            <person name="Ward B."/>
            <person name="Arp D."/>
            <person name="Klotz M."/>
            <person name="Stein L."/>
            <person name="O'Mullan G."/>
            <person name="Starkenburg S."/>
            <person name="Sayavedra L."/>
            <person name="Poret-Peterson A.T."/>
            <person name="Gentry M.E."/>
            <person name="Bruce D."/>
            <person name="Richardson P."/>
        </authorList>
    </citation>
    <scope>NUCLEOTIDE SEQUENCE [LARGE SCALE GENOMIC DNA]</scope>
    <source>
        <strain evidence="4">DSM 10229 / NCIMB 13809 / X14</strain>
    </source>
</reference>
<dbReference type="GO" id="GO:0016717">
    <property type="term" value="F:oxidoreductase activity, acting on paired donors, with oxidation of a pair of donors resulting in the reduction of molecular oxygen to two molecules of water"/>
    <property type="evidence" value="ECO:0007669"/>
    <property type="project" value="TreeGrafter"/>
</dbReference>
<keyword evidence="1" id="KW-0812">Transmembrane</keyword>
<dbReference type="PANTHER" id="PTHR19353">
    <property type="entry name" value="FATTY ACID DESATURASE 2"/>
    <property type="match status" value="1"/>
</dbReference>
<organism evidence="3 4">
    <name type="scientific">Nitrobacter hamburgensis (strain DSM 10229 / NCIMB 13809 / X14)</name>
    <dbReference type="NCBI Taxonomy" id="323097"/>
    <lineage>
        <taxon>Bacteria</taxon>
        <taxon>Pseudomonadati</taxon>
        <taxon>Pseudomonadota</taxon>
        <taxon>Alphaproteobacteria</taxon>
        <taxon>Hyphomicrobiales</taxon>
        <taxon>Nitrobacteraceae</taxon>
        <taxon>Nitrobacter</taxon>
    </lineage>
</organism>
<accession>Q1QP35</accession>
<keyword evidence="4" id="KW-1185">Reference proteome</keyword>
<protein>
    <submittedName>
        <fullName evidence="3">Fatty acid desaturase</fullName>
    </submittedName>
</protein>
<dbReference type="CDD" id="cd03507">
    <property type="entry name" value="Delta12-FADS-like"/>
    <property type="match status" value="1"/>
</dbReference>
<dbReference type="KEGG" id="nha:Nham_1170"/>
<dbReference type="AlphaFoldDB" id="Q1QP35"/>